<feature type="transmembrane region" description="Helical" evidence="2">
    <location>
        <begin position="112"/>
        <end position="132"/>
    </location>
</feature>
<feature type="transmembrane region" description="Helical" evidence="2">
    <location>
        <begin position="69"/>
        <end position="92"/>
    </location>
</feature>
<organism evidence="3 4">
    <name type="scientific">Marasmius oreades</name>
    <name type="common">fairy-ring Marasmius</name>
    <dbReference type="NCBI Taxonomy" id="181124"/>
    <lineage>
        <taxon>Eukaryota</taxon>
        <taxon>Fungi</taxon>
        <taxon>Dikarya</taxon>
        <taxon>Basidiomycota</taxon>
        <taxon>Agaricomycotina</taxon>
        <taxon>Agaricomycetes</taxon>
        <taxon>Agaricomycetidae</taxon>
        <taxon>Agaricales</taxon>
        <taxon>Marasmiineae</taxon>
        <taxon>Marasmiaceae</taxon>
        <taxon>Marasmius</taxon>
    </lineage>
</organism>
<dbReference type="RefSeq" id="XP_043002284.1">
    <property type="nucleotide sequence ID" value="XM_043160328.1"/>
</dbReference>
<comment type="caution">
    <text evidence="3">The sequence shown here is derived from an EMBL/GenBank/DDBJ whole genome shotgun (WGS) entry which is preliminary data.</text>
</comment>
<keyword evidence="2" id="KW-0812">Transmembrane</keyword>
<dbReference type="GeneID" id="66072427"/>
<evidence type="ECO:0000313" key="3">
    <source>
        <dbReference type="EMBL" id="KAG7085813.1"/>
    </source>
</evidence>
<keyword evidence="2" id="KW-0472">Membrane</keyword>
<feature type="transmembrane region" description="Helical" evidence="2">
    <location>
        <begin position="259"/>
        <end position="282"/>
    </location>
</feature>
<feature type="transmembrane region" description="Helical" evidence="2">
    <location>
        <begin position="144"/>
        <end position="170"/>
    </location>
</feature>
<feature type="transmembrane region" description="Helical" evidence="2">
    <location>
        <begin position="36"/>
        <end position="57"/>
    </location>
</feature>
<gene>
    <name evidence="3" type="ORF">E1B28_003351</name>
</gene>
<accession>A0A9P7RMW4</accession>
<evidence type="ECO:0000256" key="2">
    <source>
        <dbReference type="SAM" id="Phobius"/>
    </source>
</evidence>
<dbReference type="KEGG" id="more:E1B28_003351"/>
<keyword evidence="2" id="KW-1133">Transmembrane helix</keyword>
<feature type="transmembrane region" description="Helical" evidence="2">
    <location>
        <begin position="216"/>
        <end position="238"/>
    </location>
</feature>
<feature type="region of interest" description="Disordered" evidence="1">
    <location>
        <begin position="1"/>
        <end position="21"/>
    </location>
</feature>
<sequence>MLDNFGIPRSQISPRDRAGSTSDLKLPNAAQVQGPLWFFNALQLIGFTLNLTIILTVALNHKRVRRTTVWYLFMSSWVLWCIAYGLLFILGYQGSQLPPPGLCLFQSALVYALPPFGALLTFGILAQLYCAMHISLHQRRPHKYVNVFITAIPFIVFSAVFIEVIVVILFRVRVSMKQLITLLVTQLGVGDMDSVARNAPQMYCNLKNKTPAKLSALAVGLTSCAMLVLESLVLVTLFRHWDAFVRIREVPGNVLSGTMALRVTVFSFMPMIALLLSVVSVLSTDFSTSAISNVAVAFSLVFGTQKDVISSLIFWRADDKKLENERVAHASSLGVPPIVRKEVFVSEV</sequence>
<evidence type="ECO:0000256" key="1">
    <source>
        <dbReference type="SAM" id="MobiDB-lite"/>
    </source>
</evidence>
<dbReference type="EMBL" id="CM032191">
    <property type="protein sequence ID" value="KAG7085813.1"/>
    <property type="molecule type" value="Genomic_DNA"/>
</dbReference>
<dbReference type="AlphaFoldDB" id="A0A9P7RMW4"/>
<keyword evidence="4" id="KW-1185">Reference proteome</keyword>
<evidence type="ECO:0000313" key="4">
    <source>
        <dbReference type="Proteomes" id="UP001049176"/>
    </source>
</evidence>
<dbReference type="Proteomes" id="UP001049176">
    <property type="component" value="Chromosome 11"/>
</dbReference>
<dbReference type="OrthoDB" id="2896404at2759"/>
<reference evidence="3" key="1">
    <citation type="journal article" date="2021" name="Genome Biol. Evol.">
        <title>The assembled and annotated genome of the fairy-ring fungus Marasmius oreades.</title>
        <authorList>
            <person name="Hiltunen M."/>
            <person name="Ament-Velasquez S.L."/>
            <person name="Johannesson H."/>
        </authorList>
    </citation>
    <scope>NUCLEOTIDE SEQUENCE</scope>
    <source>
        <strain evidence="3">03SP1</strain>
    </source>
</reference>
<name>A0A9P7RMW4_9AGAR</name>
<proteinExistence type="predicted"/>
<protein>
    <submittedName>
        <fullName evidence="3">Uncharacterized protein</fullName>
    </submittedName>
</protein>